<accession>A0A1M5LS24</accession>
<name>A0A1M5LS24_9FIRM</name>
<dbReference type="NCBIfam" id="NF038403">
    <property type="entry name" value="perm_prefix_1"/>
    <property type="match status" value="1"/>
</dbReference>
<feature type="transmembrane region" description="Helical" evidence="1">
    <location>
        <begin position="126"/>
        <end position="145"/>
    </location>
</feature>
<organism evidence="2 3">
    <name type="scientific">Asaccharospora irregularis DSM 2635</name>
    <dbReference type="NCBI Taxonomy" id="1121321"/>
    <lineage>
        <taxon>Bacteria</taxon>
        <taxon>Bacillati</taxon>
        <taxon>Bacillota</taxon>
        <taxon>Clostridia</taxon>
        <taxon>Peptostreptococcales</taxon>
        <taxon>Peptostreptococcaceae</taxon>
        <taxon>Asaccharospora</taxon>
    </lineage>
</organism>
<reference evidence="3" key="1">
    <citation type="submission" date="2016-11" db="EMBL/GenBank/DDBJ databases">
        <authorList>
            <person name="Varghese N."/>
            <person name="Submissions S."/>
        </authorList>
    </citation>
    <scope>NUCLEOTIDE SEQUENCE [LARGE SCALE GENOMIC DNA]</scope>
    <source>
        <strain evidence="3">DSM 2635</strain>
    </source>
</reference>
<evidence type="ECO:0000313" key="3">
    <source>
        <dbReference type="Proteomes" id="UP000243255"/>
    </source>
</evidence>
<dbReference type="EMBL" id="FQWX01000005">
    <property type="protein sequence ID" value="SHG67897.1"/>
    <property type="molecule type" value="Genomic_DNA"/>
</dbReference>
<dbReference type="RefSeq" id="WP_242948821.1">
    <property type="nucleotide sequence ID" value="NZ_BAABCH010000026.1"/>
</dbReference>
<protein>
    <submittedName>
        <fullName evidence="2">Uncharacterized protein</fullName>
    </submittedName>
</protein>
<keyword evidence="1" id="KW-1133">Transmembrane helix</keyword>
<feature type="transmembrane region" description="Helical" evidence="1">
    <location>
        <begin position="178"/>
        <end position="197"/>
    </location>
</feature>
<dbReference type="STRING" id="1121321.SAMN04488530_10566"/>
<dbReference type="AlphaFoldDB" id="A0A1M5LS24"/>
<sequence>MDRDKLLKRELSEEYKEMHNKIEAYVKKLFENAPKTSKTKELKEEIIANLIEKYNDLIDGGMHSDYAYNQVIANIGNIDDLIDYDDEYREEEKRQRIKSAKITAIAVMIYIISPVCVLTIQNEVGVILLLILVALATGLLVYNYMSKPKYIGEDSSMVEEFKEWKSESQNKHRARKSLISAMWSITVALYFVVSFLFGAWAFSWVIFLIGSAIEQIIKAYFDLKEDN</sequence>
<keyword evidence="1" id="KW-0472">Membrane</keyword>
<keyword evidence="1" id="KW-0812">Transmembrane</keyword>
<evidence type="ECO:0000313" key="2">
    <source>
        <dbReference type="EMBL" id="SHG67897.1"/>
    </source>
</evidence>
<proteinExistence type="predicted"/>
<keyword evidence="3" id="KW-1185">Reference proteome</keyword>
<dbReference type="InterPro" id="IPR047928">
    <property type="entry name" value="Perm_prefix_1"/>
</dbReference>
<dbReference type="Proteomes" id="UP000243255">
    <property type="component" value="Unassembled WGS sequence"/>
</dbReference>
<evidence type="ECO:0000256" key="1">
    <source>
        <dbReference type="SAM" id="Phobius"/>
    </source>
</evidence>
<feature type="transmembrane region" description="Helical" evidence="1">
    <location>
        <begin position="102"/>
        <end position="120"/>
    </location>
</feature>
<gene>
    <name evidence="2" type="ORF">SAMN04488530_10566</name>
</gene>